<dbReference type="Proteomes" id="UP000266188">
    <property type="component" value="Unassembled WGS sequence"/>
</dbReference>
<sequence length="256" mass="28225">MDTYSSSSEGTLIGVIRQLASSHLAQAFLCNTLEAGAGTPEAEESVTKLERLVHQSESYYPLRSCAFVPAVYLGMYHRLRGQEEQARAFFQPALQQIVQTIGDNNPSNEELSDLKYTLARAGDIKNVIALAHRSDEDSSDGKYICCGPCKRKALIRDGFSICPICIEGELCPDCVKLFGSAIQRKRCHSQHVKYFISIPPLSKEINTGGMLVDGVEIDFETWLNQLKNEWVLNAHNPPGSTAGQFGISNFFLGFVA</sequence>
<gene>
    <name evidence="1" type="ORF">PHISCL_08071</name>
</gene>
<name>A0A3A2ZR96_9EURO</name>
<protein>
    <submittedName>
        <fullName evidence="1">NACHT and TPR</fullName>
    </submittedName>
</protein>
<dbReference type="EMBL" id="MVGC01000390">
    <property type="protein sequence ID" value="RJE19581.1"/>
    <property type="molecule type" value="Genomic_DNA"/>
</dbReference>
<dbReference type="OrthoDB" id="448455at2759"/>
<comment type="caution">
    <text evidence="1">The sequence shown here is derived from an EMBL/GenBank/DDBJ whole genome shotgun (WGS) entry which is preliminary data.</text>
</comment>
<organism evidence="1 2">
    <name type="scientific">Aspergillus sclerotialis</name>
    <dbReference type="NCBI Taxonomy" id="2070753"/>
    <lineage>
        <taxon>Eukaryota</taxon>
        <taxon>Fungi</taxon>
        <taxon>Dikarya</taxon>
        <taxon>Ascomycota</taxon>
        <taxon>Pezizomycotina</taxon>
        <taxon>Eurotiomycetes</taxon>
        <taxon>Eurotiomycetidae</taxon>
        <taxon>Eurotiales</taxon>
        <taxon>Aspergillaceae</taxon>
        <taxon>Aspergillus</taxon>
        <taxon>Aspergillus subgen. Polypaecilum</taxon>
    </lineage>
</organism>
<keyword evidence="2" id="KW-1185">Reference proteome</keyword>
<accession>A0A3A2ZR96</accession>
<evidence type="ECO:0000313" key="1">
    <source>
        <dbReference type="EMBL" id="RJE19581.1"/>
    </source>
</evidence>
<proteinExistence type="predicted"/>
<reference evidence="2" key="1">
    <citation type="submission" date="2017-02" db="EMBL/GenBank/DDBJ databases">
        <authorList>
            <person name="Tafer H."/>
            <person name="Lopandic K."/>
        </authorList>
    </citation>
    <scope>NUCLEOTIDE SEQUENCE [LARGE SCALE GENOMIC DNA]</scope>
    <source>
        <strain evidence="2">CBS 366.77</strain>
    </source>
</reference>
<evidence type="ECO:0000313" key="2">
    <source>
        <dbReference type="Proteomes" id="UP000266188"/>
    </source>
</evidence>
<dbReference type="AlphaFoldDB" id="A0A3A2ZR96"/>